<proteinExistence type="predicted"/>
<dbReference type="GO" id="GO:0008775">
    <property type="term" value="F:acetate CoA-transferase activity"/>
    <property type="evidence" value="ECO:0007669"/>
    <property type="project" value="InterPro"/>
</dbReference>
<dbReference type="SUPFAM" id="SSF100950">
    <property type="entry name" value="NagB/RpiA/CoA transferase-like"/>
    <property type="match status" value="1"/>
</dbReference>
<dbReference type="EMBL" id="CM001441">
    <property type="protein sequence ID" value="EHQ91269.1"/>
    <property type="molecule type" value="Genomic_DNA"/>
</dbReference>
<dbReference type="STRING" id="768710.DesyoDRAFT_4314"/>
<dbReference type="AlphaFoldDB" id="H5XY59"/>
<dbReference type="Gene3D" id="3.40.1080.10">
    <property type="entry name" value="Glutaconate Coenzyme A-transferase"/>
    <property type="match status" value="1"/>
</dbReference>
<reference evidence="2 3" key="1">
    <citation type="submission" date="2011-11" db="EMBL/GenBank/DDBJ databases">
        <title>The Noncontiguous Finished genome of Desulfosporosinus youngiae DSM 17734.</title>
        <authorList>
            <consortium name="US DOE Joint Genome Institute (JGI-PGF)"/>
            <person name="Lucas S."/>
            <person name="Han J."/>
            <person name="Lapidus A."/>
            <person name="Cheng J.-F."/>
            <person name="Goodwin L."/>
            <person name="Pitluck S."/>
            <person name="Peters L."/>
            <person name="Ovchinnikova G."/>
            <person name="Lu M."/>
            <person name="Land M.L."/>
            <person name="Hauser L."/>
            <person name="Pester M."/>
            <person name="Spring S."/>
            <person name="Ollivier B."/>
            <person name="Rattei T."/>
            <person name="Klenk H.-P."/>
            <person name="Wagner M."/>
            <person name="Loy A."/>
            <person name="Woyke T.J."/>
        </authorList>
    </citation>
    <scope>NUCLEOTIDE SEQUENCE [LARGE SCALE GENOMIC DNA]</scope>
    <source>
        <strain evidence="2 3">DSM 17734</strain>
    </source>
</reference>
<feature type="domain" description="Acetyl-CoA hydrolase/transferase C-terminal" evidence="1">
    <location>
        <begin position="440"/>
        <end position="603"/>
    </location>
</feature>
<dbReference type="InterPro" id="IPR037171">
    <property type="entry name" value="NagB/RpiA_transferase-like"/>
</dbReference>
<dbReference type="Pfam" id="PF13336">
    <property type="entry name" value="AcetylCoA_hyd_C"/>
    <property type="match status" value="1"/>
</dbReference>
<dbReference type="PANTHER" id="PTHR21432:SF20">
    <property type="entry name" value="ACETYL-COA HYDROLASE"/>
    <property type="match status" value="1"/>
</dbReference>
<dbReference type="OrthoDB" id="9801795at2"/>
<gene>
    <name evidence="2" type="ORF">DesyoDRAFT_4314</name>
</gene>
<dbReference type="eggNOG" id="COG0427">
    <property type="taxonomic scope" value="Bacteria"/>
</dbReference>
<dbReference type="Gene3D" id="3.40.1080.20">
    <property type="entry name" value="Acetyl-CoA hydrolase/transferase C-terminal domain"/>
    <property type="match status" value="1"/>
</dbReference>
<dbReference type="Proteomes" id="UP000005104">
    <property type="component" value="Chromosome"/>
</dbReference>
<sequence>MNKKSGAIYTDVKKCVDEVIQYVGKDIVFTMTLALGKPVLFMNELYRRAKEDPEIRLRVITALTLEKPKGHSDLEKRFLGPLSDRIFAGVPEFDFMLDFRAGKLSKNVEVLEFFCKAGGYLSFPEAQQNHLATNYTHANRDAEALGANVFGQLIGYQEINGRTMYSMGCNPDVCLEACKNFKELRAQGKKVAIIGEANKNMPFMYGDAVVEADTYDIILQGSQYDYELFCPPKDPVALSDHMIGINVSTLIKDGGTIQVGIGALGDAIVSGLILRNEHNDLYQEILEKSGIMKRYEKLIAAWGDTGVFEKGLYGSSEMFVDAFMQMYKSKILKRKVFESIPLMKLINEGRLAPDNIPLDIIDQLIEMKAIHSKLSEEDFTFLTESGILKKGLSYESGCILDGGTKYSGDMNNEQNLLEIRKLLGKELLGGQVILGAFFVGPKAFYQALNDMSEEERKLFGMSGVQKVNQLYGGEELRTLQRKDARFVNTGMVASVLGSIASDQLEDGRIISGIGGQYNFVAMGHALPDARVIIMIKSTKGSGKTLKSNIVFSYGHCSIPKHLRDIIVTEYGIADVRSKPEKQVIAEIINVADSRFQKQLLDQAKKAGKIPLDYEIPEEYRHNYPEKITSLLKPYQQTHGVFRPFPFGTDLTEIEIALGGALKGLKRLSTGNRLKMVTGLLQEFLRPIPESAYPYMERLNLLAPSSIQERITRKLVVFALRNHNLLKSPPPQGAVLNRVSDKHSV</sequence>
<accession>H5XY59</accession>
<evidence type="ECO:0000313" key="2">
    <source>
        <dbReference type="EMBL" id="EHQ91269.1"/>
    </source>
</evidence>
<dbReference type="InterPro" id="IPR046433">
    <property type="entry name" value="ActCoA_hydro"/>
</dbReference>
<dbReference type="PANTHER" id="PTHR21432">
    <property type="entry name" value="ACETYL-COA HYDROLASE-RELATED"/>
    <property type="match status" value="1"/>
</dbReference>
<evidence type="ECO:0000259" key="1">
    <source>
        <dbReference type="Pfam" id="PF13336"/>
    </source>
</evidence>
<evidence type="ECO:0000313" key="3">
    <source>
        <dbReference type="Proteomes" id="UP000005104"/>
    </source>
</evidence>
<dbReference type="InterPro" id="IPR026888">
    <property type="entry name" value="AcetylCoA_hyd_C"/>
</dbReference>
<dbReference type="RefSeq" id="WP_007786120.1">
    <property type="nucleotide sequence ID" value="NZ_CM001441.1"/>
</dbReference>
<dbReference type="InterPro" id="IPR038460">
    <property type="entry name" value="AcetylCoA_hyd_C_sf"/>
</dbReference>
<protein>
    <recommendedName>
        <fullName evidence="1">Acetyl-CoA hydrolase/transferase C-terminal domain-containing protein</fullName>
    </recommendedName>
</protein>
<organism evidence="2 3">
    <name type="scientific">Desulfosporosinus youngiae DSM 17734</name>
    <dbReference type="NCBI Taxonomy" id="768710"/>
    <lineage>
        <taxon>Bacteria</taxon>
        <taxon>Bacillati</taxon>
        <taxon>Bacillota</taxon>
        <taxon>Clostridia</taxon>
        <taxon>Eubacteriales</taxon>
        <taxon>Desulfitobacteriaceae</taxon>
        <taxon>Desulfosporosinus</taxon>
    </lineage>
</organism>
<dbReference type="HOGENOM" id="CLU_442578_0_0_9"/>
<keyword evidence="3" id="KW-1185">Reference proteome</keyword>
<dbReference type="GO" id="GO:0006083">
    <property type="term" value="P:acetate metabolic process"/>
    <property type="evidence" value="ECO:0007669"/>
    <property type="project" value="InterPro"/>
</dbReference>
<name>H5XY59_9FIRM</name>
<dbReference type="Gene3D" id="3.30.750.70">
    <property type="entry name" value="4-hydroxybutyrate coenzyme like domains"/>
    <property type="match status" value="1"/>
</dbReference>